<feature type="compositionally biased region" description="Basic and acidic residues" evidence="1">
    <location>
        <begin position="18"/>
        <end position="30"/>
    </location>
</feature>
<evidence type="ECO:0000313" key="2">
    <source>
        <dbReference type="EMBL" id="CAA2630626.1"/>
    </source>
</evidence>
<gene>
    <name evidence="2" type="ORF">SI7747_13016272</name>
</gene>
<dbReference type="EMBL" id="CACRZD030000013">
    <property type="protein sequence ID" value="CAA6669869.1"/>
    <property type="molecule type" value="Genomic_DNA"/>
</dbReference>
<evidence type="ECO:0000313" key="3">
    <source>
        <dbReference type="Proteomes" id="UP001189122"/>
    </source>
</evidence>
<dbReference type="Proteomes" id="UP001189122">
    <property type="component" value="Unassembled WGS sequence"/>
</dbReference>
<dbReference type="AlphaFoldDB" id="A0A7I8JI88"/>
<proteinExistence type="predicted"/>
<feature type="region of interest" description="Disordered" evidence="1">
    <location>
        <begin position="1"/>
        <end position="30"/>
    </location>
</feature>
<dbReference type="EMBL" id="LR743600">
    <property type="protein sequence ID" value="CAA2630626.1"/>
    <property type="molecule type" value="Genomic_DNA"/>
</dbReference>
<protein>
    <submittedName>
        <fullName evidence="2">Uncharacterized protein</fullName>
    </submittedName>
</protein>
<keyword evidence="3" id="KW-1185">Reference proteome</keyword>
<sequence length="194" mass="20418">MVGVEQGASGSKIGDYGDADHGARGDGTEATAERVAEEASRLPPEGTSAVVTLGLAIALKEEGEGLDVVVEAELAHGPEEVLGCDGLTLLLLAPLVCLAGDEADVLRHTLLDGLLRVIGDLRMRRQHPAHDPYHVRNGHKPVLLPHHRSSAAPRYCRWRPLPASLLLSYLPSFLSPGEGTPFPSSNGAPPAPTI</sequence>
<organism evidence="2">
    <name type="scientific">Spirodela intermedia</name>
    <name type="common">Intermediate duckweed</name>
    <dbReference type="NCBI Taxonomy" id="51605"/>
    <lineage>
        <taxon>Eukaryota</taxon>
        <taxon>Viridiplantae</taxon>
        <taxon>Streptophyta</taxon>
        <taxon>Embryophyta</taxon>
        <taxon>Tracheophyta</taxon>
        <taxon>Spermatophyta</taxon>
        <taxon>Magnoliopsida</taxon>
        <taxon>Liliopsida</taxon>
        <taxon>Araceae</taxon>
        <taxon>Lemnoideae</taxon>
        <taxon>Spirodela</taxon>
    </lineage>
</organism>
<accession>A0A7I8JI88</accession>
<name>A0A7I8JI88_SPIIN</name>
<evidence type="ECO:0000256" key="1">
    <source>
        <dbReference type="SAM" id="MobiDB-lite"/>
    </source>
</evidence>
<reference evidence="2 3" key="1">
    <citation type="submission" date="2019-12" db="EMBL/GenBank/DDBJ databases">
        <authorList>
            <person name="Scholz U."/>
            <person name="Mascher M."/>
            <person name="Fiebig A."/>
        </authorList>
    </citation>
    <scope>NUCLEOTIDE SEQUENCE</scope>
</reference>